<dbReference type="GO" id="GO:0006952">
    <property type="term" value="P:defense response"/>
    <property type="evidence" value="ECO:0007669"/>
    <property type="project" value="UniProtKB-KW"/>
</dbReference>
<dbReference type="PANTHER" id="PTHR33463">
    <property type="entry name" value="NB-ARC DOMAIN-CONTAINING PROTEIN-RELATED"/>
    <property type="match status" value="1"/>
</dbReference>
<dbReference type="InterPro" id="IPR027417">
    <property type="entry name" value="P-loop_NTPase"/>
</dbReference>
<protein>
    <submittedName>
        <fullName evidence="8">Disease resistance protein-like</fullName>
    </submittedName>
</protein>
<dbReference type="Pfam" id="PF23247">
    <property type="entry name" value="LRR_RPS2"/>
    <property type="match status" value="1"/>
</dbReference>
<gene>
    <name evidence="8" type="ORF">F511_02619</name>
</gene>
<keyword evidence="9" id="KW-1185">Reference proteome</keyword>
<evidence type="ECO:0000256" key="4">
    <source>
        <dbReference type="ARBA" id="ARBA00022821"/>
    </source>
</evidence>
<keyword evidence="4" id="KW-0611">Plant defense</keyword>
<name>A0A2Z7ATR7_9LAMI</name>
<dbReference type="InterPro" id="IPR057135">
    <property type="entry name" value="At4g27190-like_LRR"/>
</dbReference>
<evidence type="ECO:0000256" key="3">
    <source>
        <dbReference type="ARBA" id="ARBA00022741"/>
    </source>
</evidence>
<evidence type="ECO:0000256" key="2">
    <source>
        <dbReference type="ARBA" id="ARBA00022614"/>
    </source>
</evidence>
<evidence type="ECO:0000313" key="8">
    <source>
        <dbReference type="EMBL" id="KZV22602.1"/>
    </source>
</evidence>
<keyword evidence="5" id="KW-0067">ATP-binding</keyword>
<sequence length="398" mass="45676">MGGIGKTTLVKNLNNELEQRGPARDFGVIIWVTVSKETSVSRIQMQVAERLKMEVGMGQSEERMSVRLHERLRNEKRFLLILDDVWEAVDLDLVGIPRQEISSRGKIVITSRSLDVCREMETQVDLKVEALNPEEAWNLFCERAGEVALEERIRPIAKVVANECDGLPLAIIVVGASMRGKSVVSRWETQNSIRYGSFASLKVLRISDCADNFQASTSGCADAPSFDLLPNLEVLYLLQVHELESISDLSKILGLRFSKLRFMIIQWCDKFKGLLRLEENQTLENIKMVAVTNCQMLERLFEYPIARQHMDLDPILPNLETVRLHDLPNLENLCGDDECWPNLQVVDVQRCNGIKKLPLNVQNRETIKEIRGAREWWEQLQWDCEDTKVQLQNRFRCP</sequence>
<dbReference type="SUPFAM" id="SSF52058">
    <property type="entry name" value="L domain-like"/>
    <property type="match status" value="1"/>
</dbReference>
<keyword evidence="3" id="KW-0547">Nucleotide-binding</keyword>
<dbReference type="InterPro" id="IPR042197">
    <property type="entry name" value="Apaf_helical"/>
</dbReference>
<dbReference type="PRINTS" id="PR00364">
    <property type="entry name" value="DISEASERSIST"/>
</dbReference>
<dbReference type="Pfam" id="PF00931">
    <property type="entry name" value="NB-ARC"/>
    <property type="match status" value="1"/>
</dbReference>
<dbReference type="FunFam" id="3.40.50.300:FF:001091">
    <property type="entry name" value="Probable disease resistance protein At1g61300"/>
    <property type="match status" value="1"/>
</dbReference>
<proteinExistence type="inferred from homology"/>
<keyword evidence="2" id="KW-0433">Leucine-rich repeat</keyword>
<dbReference type="Proteomes" id="UP000250235">
    <property type="component" value="Unassembled WGS sequence"/>
</dbReference>
<evidence type="ECO:0000256" key="1">
    <source>
        <dbReference type="ARBA" id="ARBA00008894"/>
    </source>
</evidence>
<dbReference type="GO" id="GO:0005524">
    <property type="term" value="F:ATP binding"/>
    <property type="evidence" value="ECO:0007669"/>
    <property type="project" value="UniProtKB-KW"/>
</dbReference>
<evidence type="ECO:0000259" key="7">
    <source>
        <dbReference type="Pfam" id="PF23247"/>
    </source>
</evidence>
<feature type="domain" description="Disease resistance protein At4g27190-like leucine-rich repeats" evidence="7">
    <location>
        <begin position="255"/>
        <end position="357"/>
    </location>
</feature>
<evidence type="ECO:0000256" key="5">
    <source>
        <dbReference type="ARBA" id="ARBA00022840"/>
    </source>
</evidence>
<dbReference type="InterPro" id="IPR002182">
    <property type="entry name" value="NB-ARC"/>
</dbReference>
<accession>A0A2Z7ATR7</accession>
<organism evidence="8 9">
    <name type="scientific">Dorcoceras hygrometricum</name>
    <dbReference type="NCBI Taxonomy" id="472368"/>
    <lineage>
        <taxon>Eukaryota</taxon>
        <taxon>Viridiplantae</taxon>
        <taxon>Streptophyta</taxon>
        <taxon>Embryophyta</taxon>
        <taxon>Tracheophyta</taxon>
        <taxon>Spermatophyta</taxon>
        <taxon>Magnoliopsida</taxon>
        <taxon>eudicotyledons</taxon>
        <taxon>Gunneridae</taxon>
        <taxon>Pentapetalae</taxon>
        <taxon>asterids</taxon>
        <taxon>lamiids</taxon>
        <taxon>Lamiales</taxon>
        <taxon>Gesneriaceae</taxon>
        <taxon>Didymocarpoideae</taxon>
        <taxon>Trichosporeae</taxon>
        <taxon>Loxocarpinae</taxon>
        <taxon>Dorcoceras</taxon>
    </lineage>
</organism>
<dbReference type="Gene3D" id="3.40.50.300">
    <property type="entry name" value="P-loop containing nucleotide triphosphate hydrolases"/>
    <property type="match status" value="1"/>
</dbReference>
<dbReference type="EMBL" id="KV014357">
    <property type="protein sequence ID" value="KZV22602.1"/>
    <property type="molecule type" value="Genomic_DNA"/>
</dbReference>
<dbReference type="AlphaFoldDB" id="A0A2Z7ATR7"/>
<dbReference type="Gene3D" id="1.10.8.430">
    <property type="entry name" value="Helical domain of apoptotic protease-activating factors"/>
    <property type="match status" value="1"/>
</dbReference>
<evidence type="ECO:0000259" key="6">
    <source>
        <dbReference type="Pfam" id="PF00931"/>
    </source>
</evidence>
<dbReference type="PANTHER" id="PTHR33463:SF202">
    <property type="entry name" value="NB-ARC DOMAIN-CONTAINING PROTEIN"/>
    <property type="match status" value="1"/>
</dbReference>
<dbReference type="SUPFAM" id="SSF52540">
    <property type="entry name" value="P-loop containing nucleoside triphosphate hydrolases"/>
    <property type="match status" value="1"/>
</dbReference>
<dbReference type="GO" id="GO:0043531">
    <property type="term" value="F:ADP binding"/>
    <property type="evidence" value="ECO:0007669"/>
    <property type="project" value="InterPro"/>
</dbReference>
<feature type="domain" description="NB-ARC" evidence="6">
    <location>
        <begin position="1"/>
        <end position="146"/>
    </location>
</feature>
<dbReference type="InterPro" id="IPR050905">
    <property type="entry name" value="Plant_NBS-LRR"/>
</dbReference>
<reference evidence="8 9" key="1">
    <citation type="journal article" date="2015" name="Proc. Natl. Acad. Sci. U.S.A.">
        <title>The resurrection genome of Boea hygrometrica: A blueprint for survival of dehydration.</title>
        <authorList>
            <person name="Xiao L."/>
            <person name="Yang G."/>
            <person name="Zhang L."/>
            <person name="Yang X."/>
            <person name="Zhao S."/>
            <person name="Ji Z."/>
            <person name="Zhou Q."/>
            <person name="Hu M."/>
            <person name="Wang Y."/>
            <person name="Chen M."/>
            <person name="Xu Y."/>
            <person name="Jin H."/>
            <person name="Xiao X."/>
            <person name="Hu G."/>
            <person name="Bao F."/>
            <person name="Hu Y."/>
            <person name="Wan P."/>
            <person name="Li L."/>
            <person name="Deng X."/>
            <person name="Kuang T."/>
            <person name="Xiang C."/>
            <person name="Zhu J.K."/>
            <person name="Oliver M.J."/>
            <person name="He Y."/>
        </authorList>
    </citation>
    <scope>NUCLEOTIDE SEQUENCE [LARGE SCALE GENOMIC DNA]</scope>
    <source>
        <strain evidence="9">cv. XS01</strain>
    </source>
</reference>
<evidence type="ECO:0000313" key="9">
    <source>
        <dbReference type="Proteomes" id="UP000250235"/>
    </source>
</evidence>
<comment type="similarity">
    <text evidence="1">Belongs to the disease resistance NB-LRR family.</text>
</comment>
<dbReference type="OrthoDB" id="1898799at2759"/>